<dbReference type="Proteomes" id="UP000076927">
    <property type="component" value="Chromosome"/>
</dbReference>
<dbReference type="InterPro" id="IPR027275">
    <property type="entry name" value="PRC-brl_dom"/>
</dbReference>
<dbReference type="KEGG" id="pswu:SY83_14100"/>
<dbReference type="SUPFAM" id="SSF50346">
    <property type="entry name" value="PRC-barrel domain"/>
    <property type="match status" value="2"/>
</dbReference>
<dbReference type="InterPro" id="IPR011033">
    <property type="entry name" value="PRC_barrel-like_sf"/>
</dbReference>
<reference evidence="2 3" key="1">
    <citation type="submission" date="2015-01" db="EMBL/GenBank/DDBJ databases">
        <title>Paenibacillus swuensis/DY6/whole genome sequencing.</title>
        <authorList>
            <person name="Kim M.K."/>
            <person name="Srinivasan S."/>
            <person name="Lee J.-J."/>
        </authorList>
    </citation>
    <scope>NUCLEOTIDE SEQUENCE [LARGE SCALE GENOMIC DNA]</scope>
    <source>
        <strain evidence="2 3">DY6</strain>
    </source>
</reference>
<dbReference type="OrthoDB" id="1707618at2"/>
<sequence length="173" mass="19288">MIRKVQEIIGLPVIDVESGKKLGKVNDIFLSADQELKAVTIDAKHWFSSSRFIAWEDIAGFGDDAVTIPNELVIRSFEETNPWIAFLSGNKKLKEMSVMTVTGNQLGLISDVYFDPELGTKMIGLELTDGFISDLKEGRKWMRLPETVTIGDDTIVVPAESEDALEEIVTIKR</sequence>
<dbReference type="PATRIC" id="fig|1178515.4.peg.2831"/>
<accession>A0A172TJG9</accession>
<dbReference type="AlphaFoldDB" id="A0A172TJG9"/>
<feature type="domain" description="PRC-barrel" evidence="1">
    <location>
        <begin position="5"/>
        <end position="68"/>
    </location>
</feature>
<dbReference type="RefSeq" id="WP_068607523.1">
    <property type="nucleotide sequence ID" value="NZ_CP011388.1"/>
</dbReference>
<protein>
    <recommendedName>
        <fullName evidence="1">PRC-barrel domain-containing protein</fullName>
    </recommendedName>
</protein>
<name>A0A172TJG9_9BACL</name>
<dbReference type="STRING" id="1178515.SY83_14100"/>
<gene>
    <name evidence="2" type="ORF">SY83_14100</name>
</gene>
<evidence type="ECO:0000313" key="3">
    <source>
        <dbReference type="Proteomes" id="UP000076927"/>
    </source>
</evidence>
<dbReference type="Pfam" id="PF05239">
    <property type="entry name" value="PRC"/>
    <property type="match status" value="2"/>
</dbReference>
<organism evidence="2 3">
    <name type="scientific">Paenibacillus swuensis</name>
    <dbReference type="NCBI Taxonomy" id="1178515"/>
    <lineage>
        <taxon>Bacteria</taxon>
        <taxon>Bacillati</taxon>
        <taxon>Bacillota</taxon>
        <taxon>Bacilli</taxon>
        <taxon>Bacillales</taxon>
        <taxon>Paenibacillaceae</taxon>
        <taxon>Paenibacillus</taxon>
    </lineage>
</organism>
<proteinExistence type="predicted"/>
<keyword evidence="3" id="KW-1185">Reference proteome</keyword>
<dbReference type="Gene3D" id="2.30.30.240">
    <property type="entry name" value="PRC-barrel domain"/>
    <property type="match status" value="2"/>
</dbReference>
<evidence type="ECO:0000259" key="1">
    <source>
        <dbReference type="Pfam" id="PF05239"/>
    </source>
</evidence>
<evidence type="ECO:0000313" key="2">
    <source>
        <dbReference type="EMBL" id="ANE47209.1"/>
    </source>
</evidence>
<feature type="domain" description="PRC-barrel" evidence="1">
    <location>
        <begin position="92"/>
        <end position="159"/>
    </location>
</feature>
<dbReference type="EMBL" id="CP011388">
    <property type="protein sequence ID" value="ANE47209.1"/>
    <property type="molecule type" value="Genomic_DNA"/>
</dbReference>